<dbReference type="Gene3D" id="3.30.460.90">
    <property type="match status" value="1"/>
</dbReference>
<evidence type="ECO:0008006" key="2">
    <source>
        <dbReference type="Google" id="ProtNLM"/>
    </source>
</evidence>
<reference evidence="1" key="1">
    <citation type="journal article" date="2013" name="Environ. Microbiol.">
        <title>Microbiota from the distal guts of lean and obese adolescents exhibit partial functional redundancy besides clear differences in community structure.</title>
        <authorList>
            <person name="Ferrer M."/>
            <person name="Ruiz A."/>
            <person name="Lanza F."/>
            <person name="Haange S.B."/>
            <person name="Oberbach A."/>
            <person name="Till H."/>
            <person name="Bargiela R."/>
            <person name="Campoy C."/>
            <person name="Segura M.T."/>
            <person name="Richter M."/>
            <person name="von Bergen M."/>
            <person name="Seifert J."/>
            <person name="Suarez A."/>
        </authorList>
    </citation>
    <scope>NUCLEOTIDE SEQUENCE</scope>
</reference>
<accession>K1RZY2</accession>
<dbReference type="EMBL" id="AJWY01010950">
    <property type="protein sequence ID" value="EKC54102.1"/>
    <property type="molecule type" value="Genomic_DNA"/>
</dbReference>
<evidence type="ECO:0000313" key="1">
    <source>
        <dbReference type="EMBL" id="EKC54102.1"/>
    </source>
</evidence>
<feature type="non-terminal residue" evidence="1">
    <location>
        <position position="222"/>
    </location>
</feature>
<dbReference type="Pfam" id="PF18144">
    <property type="entry name" value="SMODS"/>
    <property type="match status" value="1"/>
</dbReference>
<gene>
    <name evidence="1" type="ORF">LEA_16026</name>
</gene>
<dbReference type="InterPro" id="IPR043519">
    <property type="entry name" value="NT_sf"/>
</dbReference>
<protein>
    <recommendedName>
        <fullName evidence="2">Nucleotidyltransferase</fullName>
    </recommendedName>
</protein>
<proteinExistence type="predicted"/>
<sequence length="222" mass="25640">MNLDSEKTKTARSSRDNLISNINSFSGDGDFFVVYDEKILNFGSFARRTKIRPLDDIDIMICFSGEATRTYEMYGDEAIIYGSASDKSNNLLDQGYRLNSTKVINRLISKLSLLNDYKKAEMHKNMEAATLQLKSYEWNFDIVPCFYTVHDFYLIPNGKGSWKKTDPRIDRDRVTTLNQKFNGNLLSLIRLIKYWNIINSAKTISSYLLEAMVLDRYDKLVA</sequence>
<dbReference type="SUPFAM" id="SSF81301">
    <property type="entry name" value="Nucleotidyltransferase"/>
    <property type="match status" value="1"/>
</dbReference>
<dbReference type="AlphaFoldDB" id="K1RZY2"/>
<comment type="caution">
    <text evidence="1">The sequence shown here is derived from an EMBL/GenBank/DDBJ whole genome shotgun (WGS) entry which is preliminary data.</text>
</comment>
<organism evidence="1">
    <name type="scientific">human gut metagenome</name>
    <dbReference type="NCBI Taxonomy" id="408170"/>
    <lineage>
        <taxon>unclassified sequences</taxon>
        <taxon>metagenomes</taxon>
        <taxon>organismal metagenomes</taxon>
    </lineage>
</organism>
<name>K1RZY2_9ZZZZ</name>